<dbReference type="AlphaFoldDB" id="A0A9Q1IFI8"/>
<comment type="caution">
    <text evidence="1">The sequence shown here is derived from an EMBL/GenBank/DDBJ whole genome shotgun (WGS) entry which is preliminary data.</text>
</comment>
<name>A0A9Q1IFI8_SYNKA</name>
<organism evidence="1 2">
    <name type="scientific">Synaphobranchus kaupii</name>
    <name type="common">Kaup's arrowtooth eel</name>
    <dbReference type="NCBI Taxonomy" id="118154"/>
    <lineage>
        <taxon>Eukaryota</taxon>
        <taxon>Metazoa</taxon>
        <taxon>Chordata</taxon>
        <taxon>Craniata</taxon>
        <taxon>Vertebrata</taxon>
        <taxon>Euteleostomi</taxon>
        <taxon>Actinopterygii</taxon>
        <taxon>Neopterygii</taxon>
        <taxon>Teleostei</taxon>
        <taxon>Anguilliformes</taxon>
        <taxon>Synaphobranchidae</taxon>
        <taxon>Synaphobranchus</taxon>
    </lineage>
</organism>
<dbReference type="EMBL" id="JAINUF010000018">
    <property type="protein sequence ID" value="KAJ8337847.1"/>
    <property type="molecule type" value="Genomic_DNA"/>
</dbReference>
<keyword evidence="2" id="KW-1185">Reference proteome</keyword>
<dbReference type="Proteomes" id="UP001152622">
    <property type="component" value="Chromosome 18"/>
</dbReference>
<evidence type="ECO:0000313" key="1">
    <source>
        <dbReference type="EMBL" id="KAJ8337847.1"/>
    </source>
</evidence>
<gene>
    <name evidence="1" type="ORF">SKAU_G00368130</name>
</gene>
<proteinExistence type="predicted"/>
<evidence type="ECO:0000313" key="2">
    <source>
        <dbReference type="Proteomes" id="UP001152622"/>
    </source>
</evidence>
<reference evidence="1" key="1">
    <citation type="journal article" date="2023" name="Science">
        <title>Genome structures resolve the early diversification of teleost fishes.</title>
        <authorList>
            <person name="Parey E."/>
            <person name="Louis A."/>
            <person name="Montfort J."/>
            <person name="Bouchez O."/>
            <person name="Roques C."/>
            <person name="Iampietro C."/>
            <person name="Lluch J."/>
            <person name="Castinel A."/>
            <person name="Donnadieu C."/>
            <person name="Desvignes T."/>
            <person name="Floi Bucao C."/>
            <person name="Jouanno E."/>
            <person name="Wen M."/>
            <person name="Mejri S."/>
            <person name="Dirks R."/>
            <person name="Jansen H."/>
            <person name="Henkel C."/>
            <person name="Chen W.J."/>
            <person name="Zahm M."/>
            <person name="Cabau C."/>
            <person name="Klopp C."/>
            <person name="Thompson A.W."/>
            <person name="Robinson-Rechavi M."/>
            <person name="Braasch I."/>
            <person name="Lecointre G."/>
            <person name="Bobe J."/>
            <person name="Postlethwait J.H."/>
            <person name="Berthelot C."/>
            <person name="Roest Crollius H."/>
            <person name="Guiguen Y."/>
        </authorList>
    </citation>
    <scope>NUCLEOTIDE SEQUENCE</scope>
    <source>
        <strain evidence="1">WJC10195</strain>
    </source>
</reference>
<sequence>MYPPPTVQSCHSNLQLEPADLFSECMYPYLHPLSNPATVTSSWSLRIFTQLFQSHERKERTTSRGFECPLCGGAANAAVRRTSNTASFRDLPDRVSVASGLSGCYRTFQLARVYRRWMGHNVYVFISVIRSS</sequence>
<accession>A0A9Q1IFI8</accession>
<protein>
    <submittedName>
        <fullName evidence="1">Uncharacterized protein</fullName>
    </submittedName>
</protein>